<keyword evidence="1" id="KW-0472">Membrane</keyword>
<accession>A0A127P5E9</accession>
<evidence type="ECO:0000256" key="1">
    <source>
        <dbReference type="SAM" id="Phobius"/>
    </source>
</evidence>
<evidence type="ECO:0000313" key="2">
    <source>
        <dbReference type="EMBL" id="AMO93049.1"/>
    </source>
</evidence>
<evidence type="ECO:0000313" key="3">
    <source>
        <dbReference type="Proteomes" id="UP000072421"/>
    </source>
</evidence>
<sequence>MDEKKIALGAGLTGIAFIALLVYLTAPDLLPRPAVVLLPAGGAAASAPDRAAPIKSGATADVTAKADCSAERLDSWQLMSVGAGGYRQGGFAVLNNALRGSLTVAEAQIFDGNLRLEKVSGNAVELRCGDIVQTLVLADSHGAAPEMRTALPDPGSNN</sequence>
<feature type="transmembrane region" description="Helical" evidence="1">
    <location>
        <begin position="6"/>
        <end position="24"/>
    </location>
</feature>
<protein>
    <submittedName>
        <fullName evidence="2">Uncharacterized protein</fullName>
    </submittedName>
</protein>
<name>A0A127P5E9_9BURK</name>
<dbReference type="RefSeq" id="WP_061538432.1">
    <property type="nucleotide sequence ID" value="NZ_CP013232.1"/>
</dbReference>
<gene>
    <name evidence="2" type="ORF">CFter6_0318</name>
</gene>
<reference evidence="2 3" key="1">
    <citation type="submission" date="2015-11" db="EMBL/GenBank/DDBJ databases">
        <title>Exploring the genomic traits of fungus-feeding bacterial genus Collimonas.</title>
        <authorList>
            <person name="Song C."/>
            <person name="Schmidt R."/>
            <person name="de Jager V."/>
            <person name="Krzyzanowska D."/>
            <person name="Jongedijk E."/>
            <person name="Cankar K."/>
            <person name="Beekwilder J."/>
            <person name="van Veen A."/>
            <person name="de Boer W."/>
            <person name="van Veen J.A."/>
            <person name="Garbeva P."/>
        </authorList>
    </citation>
    <scope>NUCLEOTIDE SEQUENCE [LARGE SCALE GENOMIC DNA]</scope>
    <source>
        <strain evidence="2 3">Ter6</strain>
    </source>
</reference>
<dbReference type="OrthoDB" id="8778816at2"/>
<dbReference type="AlphaFoldDB" id="A0A127P5E9"/>
<dbReference type="PATRIC" id="fig|158899.10.peg.312"/>
<organism evidence="2">
    <name type="scientific">Collimonas fungivorans</name>
    <dbReference type="NCBI Taxonomy" id="158899"/>
    <lineage>
        <taxon>Bacteria</taxon>
        <taxon>Pseudomonadati</taxon>
        <taxon>Pseudomonadota</taxon>
        <taxon>Betaproteobacteria</taxon>
        <taxon>Burkholderiales</taxon>
        <taxon>Oxalobacteraceae</taxon>
        <taxon>Collimonas</taxon>
    </lineage>
</organism>
<dbReference type="Proteomes" id="UP000072421">
    <property type="component" value="Chromosome"/>
</dbReference>
<proteinExistence type="predicted"/>
<dbReference type="EMBL" id="CP013232">
    <property type="protein sequence ID" value="AMO93049.1"/>
    <property type="molecule type" value="Genomic_DNA"/>
</dbReference>
<keyword evidence="1" id="KW-1133">Transmembrane helix</keyword>
<keyword evidence="1" id="KW-0812">Transmembrane</keyword>